<evidence type="ECO:0000259" key="7">
    <source>
        <dbReference type="Pfam" id="PF04138"/>
    </source>
</evidence>
<dbReference type="AlphaFoldDB" id="A0A177Y976"/>
<evidence type="ECO:0000256" key="3">
    <source>
        <dbReference type="ARBA" id="ARBA00022692"/>
    </source>
</evidence>
<feature type="transmembrane region" description="Helical" evidence="6">
    <location>
        <begin position="39"/>
        <end position="60"/>
    </location>
</feature>
<organism evidence="8 9">
    <name type="scientific">Rhodococcoides kyotonense</name>
    <dbReference type="NCBI Taxonomy" id="398843"/>
    <lineage>
        <taxon>Bacteria</taxon>
        <taxon>Bacillati</taxon>
        <taxon>Actinomycetota</taxon>
        <taxon>Actinomycetes</taxon>
        <taxon>Mycobacteriales</taxon>
        <taxon>Nocardiaceae</taxon>
        <taxon>Rhodococcoides</taxon>
    </lineage>
</organism>
<dbReference type="InterPro" id="IPR007267">
    <property type="entry name" value="GtrA_DPMS_TM"/>
</dbReference>
<accession>A0A177Y976</accession>
<protein>
    <recommendedName>
        <fullName evidence="7">GtrA/DPMS transmembrane domain-containing protein</fullName>
    </recommendedName>
</protein>
<keyword evidence="3 6" id="KW-0812">Transmembrane</keyword>
<dbReference type="EMBL" id="LVHI01000032">
    <property type="protein sequence ID" value="OAK52043.1"/>
    <property type="molecule type" value="Genomic_DNA"/>
</dbReference>
<evidence type="ECO:0000313" key="8">
    <source>
        <dbReference type="EMBL" id="OAK52043.1"/>
    </source>
</evidence>
<evidence type="ECO:0000313" key="9">
    <source>
        <dbReference type="Proteomes" id="UP000077519"/>
    </source>
</evidence>
<evidence type="ECO:0000256" key="1">
    <source>
        <dbReference type="ARBA" id="ARBA00004141"/>
    </source>
</evidence>
<evidence type="ECO:0000256" key="4">
    <source>
        <dbReference type="ARBA" id="ARBA00022989"/>
    </source>
</evidence>
<dbReference type="GO" id="GO:0005886">
    <property type="term" value="C:plasma membrane"/>
    <property type="evidence" value="ECO:0007669"/>
    <property type="project" value="TreeGrafter"/>
</dbReference>
<evidence type="ECO:0000256" key="6">
    <source>
        <dbReference type="SAM" id="Phobius"/>
    </source>
</evidence>
<dbReference type="Proteomes" id="UP000077519">
    <property type="component" value="Unassembled WGS sequence"/>
</dbReference>
<comment type="subcellular location">
    <subcellularLocation>
        <location evidence="1">Membrane</location>
        <topology evidence="1">Multi-pass membrane protein</topology>
    </subcellularLocation>
</comment>
<feature type="transmembrane region" description="Helical" evidence="6">
    <location>
        <begin position="12"/>
        <end position="33"/>
    </location>
</feature>
<sequence length="133" mass="14662">MADEALDLKTQIIRFLATGVLSAVFDFSITIALQYGLGLQLSIAKAVGFVVGTTVAYLINRRWTFKAEPSRARFIAVVLLYAATFGVQNLLYTVFGHLWPEEILYSAAAFVIAQGTATVINFVVQRAVIFKIR</sequence>
<keyword evidence="9" id="KW-1185">Reference proteome</keyword>
<feature type="transmembrane region" description="Helical" evidence="6">
    <location>
        <begin position="72"/>
        <end position="91"/>
    </location>
</feature>
<comment type="caution">
    <text evidence="8">The sequence shown here is derived from an EMBL/GenBank/DDBJ whole genome shotgun (WGS) entry which is preliminary data.</text>
</comment>
<dbReference type="PANTHER" id="PTHR38459:SF6">
    <property type="entry name" value="ARABINOGALACTAN BIOSYNTHESIS RECRUITING PROTEIN RV3789"/>
    <property type="match status" value="1"/>
</dbReference>
<gene>
    <name evidence="8" type="ORF">A3K89_10105</name>
</gene>
<dbReference type="GO" id="GO:0000271">
    <property type="term" value="P:polysaccharide biosynthetic process"/>
    <property type="evidence" value="ECO:0007669"/>
    <property type="project" value="InterPro"/>
</dbReference>
<keyword evidence="4 6" id="KW-1133">Transmembrane helix</keyword>
<dbReference type="PANTHER" id="PTHR38459">
    <property type="entry name" value="PROPHAGE BACTOPRENOL-LINKED GLUCOSE TRANSLOCASE HOMOLOG"/>
    <property type="match status" value="1"/>
</dbReference>
<feature type="domain" description="GtrA/DPMS transmembrane" evidence="7">
    <location>
        <begin position="14"/>
        <end position="130"/>
    </location>
</feature>
<feature type="transmembrane region" description="Helical" evidence="6">
    <location>
        <begin position="103"/>
        <end position="124"/>
    </location>
</feature>
<name>A0A177Y976_9NOCA</name>
<evidence type="ECO:0000256" key="2">
    <source>
        <dbReference type="ARBA" id="ARBA00009399"/>
    </source>
</evidence>
<dbReference type="InterPro" id="IPR051401">
    <property type="entry name" value="GtrA_CellWall_Glycosyl"/>
</dbReference>
<proteinExistence type="inferred from homology"/>
<reference evidence="8 9" key="1">
    <citation type="submission" date="2016-03" db="EMBL/GenBank/DDBJ databases">
        <title>Genome sequence of Rhodococcus kyotonensis KB10.</title>
        <authorList>
            <person name="Jeong H."/>
            <person name="Hong C.E."/>
            <person name="Jo S.H."/>
            <person name="Park J.M."/>
        </authorList>
    </citation>
    <scope>NUCLEOTIDE SEQUENCE [LARGE SCALE GENOMIC DNA]</scope>
    <source>
        <strain evidence="8 9">KB10</strain>
    </source>
</reference>
<dbReference type="Pfam" id="PF04138">
    <property type="entry name" value="GtrA_DPMS_TM"/>
    <property type="match status" value="1"/>
</dbReference>
<evidence type="ECO:0000256" key="5">
    <source>
        <dbReference type="ARBA" id="ARBA00023136"/>
    </source>
</evidence>
<comment type="similarity">
    <text evidence="2">Belongs to the GtrA family.</text>
</comment>
<keyword evidence="5 6" id="KW-0472">Membrane</keyword>